<dbReference type="RefSeq" id="WP_184788232.1">
    <property type="nucleotide sequence ID" value="NZ_BONT01000004.1"/>
</dbReference>
<keyword evidence="1" id="KW-0285">Flavoprotein</keyword>
<dbReference type="InterPro" id="IPR023753">
    <property type="entry name" value="FAD/NAD-binding_dom"/>
</dbReference>
<evidence type="ECO:0000313" key="5">
    <source>
        <dbReference type="EMBL" id="MBB6035372.1"/>
    </source>
</evidence>
<feature type="domain" description="FAD/NAD(P)-binding" evidence="4">
    <location>
        <begin position="8"/>
        <end position="282"/>
    </location>
</feature>
<dbReference type="InterPro" id="IPR036188">
    <property type="entry name" value="FAD/NAD-bd_sf"/>
</dbReference>
<evidence type="ECO:0000313" key="6">
    <source>
        <dbReference type="Proteomes" id="UP000548476"/>
    </source>
</evidence>
<accession>A0A841FP87</accession>
<keyword evidence="6" id="KW-1185">Reference proteome</keyword>
<comment type="catalytic activity">
    <reaction evidence="3">
        <text>[thioredoxin]-dithiol + NADP(+) = [thioredoxin]-disulfide + NADPH + H(+)</text>
        <dbReference type="Rhea" id="RHEA:20345"/>
        <dbReference type="Rhea" id="RHEA-COMP:10698"/>
        <dbReference type="Rhea" id="RHEA-COMP:10700"/>
        <dbReference type="ChEBI" id="CHEBI:15378"/>
        <dbReference type="ChEBI" id="CHEBI:29950"/>
        <dbReference type="ChEBI" id="CHEBI:50058"/>
        <dbReference type="ChEBI" id="CHEBI:57783"/>
        <dbReference type="ChEBI" id="CHEBI:58349"/>
        <dbReference type="EC" id="1.8.1.9"/>
    </reaction>
</comment>
<dbReference type="Proteomes" id="UP000548476">
    <property type="component" value="Unassembled WGS sequence"/>
</dbReference>
<reference evidence="5 6" key="1">
    <citation type="submission" date="2020-08" db="EMBL/GenBank/DDBJ databases">
        <title>Genomic Encyclopedia of Type Strains, Phase IV (KMG-IV): sequencing the most valuable type-strain genomes for metagenomic binning, comparative biology and taxonomic classification.</title>
        <authorList>
            <person name="Goeker M."/>
        </authorList>
    </citation>
    <scope>NUCLEOTIDE SEQUENCE [LARGE SCALE GENOMIC DNA]</scope>
    <source>
        <strain evidence="5 6">YIM 65646</strain>
    </source>
</reference>
<evidence type="ECO:0000256" key="2">
    <source>
        <dbReference type="ARBA" id="ARBA00023002"/>
    </source>
</evidence>
<dbReference type="AlphaFoldDB" id="A0A841FP87"/>
<dbReference type="PRINTS" id="PR00469">
    <property type="entry name" value="PNDRDTASEII"/>
</dbReference>
<keyword evidence="2" id="KW-0560">Oxidoreductase</keyword>
<dbReference type="SUPFAM" id="SSF51905">
    <property type="entry name" value="FAD/NAD(P)-binding domain"/>
    <property type="match status" value="1"/>
</dbReference>
<proteinExistence type="predicted"/>
<gene>
    <name evidence="5" type="ORF">HNR73_003229</name>
</gene>
<dbReference type="PRINTS" id="PR00368">
    <property type="entry name" value="FADPNR"/>
</dbReference>
<comment type="caution">
    <text evidence="5">The sequence shown here is derived from an EMBL/GenBank/DDBJ whole genome shotgun (WGS) entry which is preliminary data.</text>
</comment>
<organism evidence="5 6">
    <name type="scientific">Phytomonospora endophytica</name>
    <dbReference type="NCBI Taxonomy" id="714109"/>
    <lineage>
        <taxon>Bacteria</taxon>
        <taxon>Bacillati</taxon>
        <taxon>Actinomycetota</taxon>
        <taxon>Actinomycetes</taxon>
        <taxon>Micromonosporales</taxon>
        <taxon>Micromonosporaceae</taxon>
        <taxon>Phytomonospora</taxon>
    </lineage>
</organism>
<dbReference type="GO" id="GO:0004791">
    <property type="term" value="F:thioredoxin-disulfide reductase (NADPH) activity"/>
    <property type="evidence" value="ECO:0007669"/>
    <property type="project" value="UniProtKB-EC"/>
</dbReference>
<protein>
    <submittedName>
        <fullName evidence="5">Thioredoxin reductase</fullName>
    </submittedName>
</protein>
<evidence type="ECO:0000256" key="1">
    <source>
        <dbReference type="ARBA" id="ARBA00022630"/>
    </source>
</evidence>
<dbReference type="PANTHER" id="PTHR48105">
    <property type="entry name" value="THIOREDOXIN REDUCTASE 1-RELATED-RELATED"/>
    <property type="match status" value="1"/>
</dbReference>
<dbReference type="EMBL" id="JACHGT010000006">
    <property type="protein sequence ID" value="MBB6035372.1"/>
    <property type="molecule type" value="Genomic_DNA"/>
</dbReference>
<evidence type="ECO:0000259" key="4">
    <source>
        <dbReference type="Pfam" id="PF07992"/>
    </source>
</evidence>
<evidence type="ECO:0000256" key="3">
    <source>
        <dbReference type="ARBA" id="ARBA00048132"/>
    </source>
</evidence>
<name>A0A841FP87_9ACTN</name>
<sequence>MSASNDLYDVVVIGGGAAGLNAALVLARARRRVVVVDAGEPRNAPAAHMHGFLSRDGMPPKELLEAGRAEVAGYGGEFVADGVVSVTPGFSVALSSGRVLSTRRILVATGLRDRLPDIPGLRERWGDDVMQCPYCHGYEVRDQAVGVIAVTPESATHHAQLVRQWAADLTLFTNDVDVPAEERERLAARGIKVVDGKVARVVVEDDRVRGVELADGAAVPRDALFVGGDWEPRDALLRSLGCEVADGWVRVDGQGRTSVPGVSAAGNVVDQKATVIAAAAQGAMAAIAINGDLVAEDVERAARERRVYGM</sequence>
<dbReference type="Gene3D" id="3.50.50.60">
    <property type="entry name" value="FAD/NAD(P)-binding domain"/>
    <property type="match status" value="2"/>
</dbReference>
<dbReference type="InterPro" id="IPR050097">
    <property type="entry name" value="Ferredoxin-NADP_redctase_2"/>
</dbReference>
<dbReference type="Pfam" id="PF07992">
    <property type="entry name" value="Pyr_redox_2"/>
    <property type="match status" value="1"/>
</dbReference>